<sequence length="207" mass="22673">MLGAIKILIDTPPSVPNVVSTVIEQNVEAQDHTSKEKSNVDSQVGGDGDIGPEAINKNNGRSNVVEKNESPLAKDVANVDKPDPAFQEFYTSAGVVIAEYDIPKSVDKVTDADGKQAHSPILIDTIKLFDLVDVVKTEHLVSLRATTSVMRIVSSFHHFAARAKMCTRLTLRINSAALHFWIRTRPLEEDEVGVKLVQISKMRSDNS</sequence>
<proteinExistence type="predicted"/>
<reference evidence="2 3" key="1">
    <citation type="submission" date="2018-04" db="EMBL/GenBank/DDBJ databases">
        <authorList>
            <person name="Vogel A."/>
        </authorList>
    </citation>
    <scope>NUCLEOTIDE SEQUENCE [LARGE SCALE GENOMIC DNA]</scope>
</reference>
<evidence type="ECO:0000313" key="3">
    <source>
        <dbReference type="Proteomes" id="UP000595140"/>
    </source>
</evidence>
<accession>A0A484MK41</accession>
<feature type="region of interest" description="Disordered" evidence="1">
    <location>
        <begin position="27"/>
        <end position="61"/>
    </location>
</feature>
<evidence type="ECO:0000313" key="2">
    <source>
        <dbReference type="EMBL" id="VFQ89220.1"/>
    </source>
</evidence>
<feature type="compositionally biased region" description="Basic and acidic residues" evidence="1">
    <location>
        <begin position="29"/>
        <end position="39"/>
    </location>
</feature>
<dbReference type="Proteomes" id="UP000595140">
    <property type="component" value="Unassembled WGS sequence"/>
</dbReference>
<evidence type="ECO:0000256" key="1">
    <source>
        <dbReference type="SAM" id="MobiDB-lite"/>
    </source>
</evidence>
<dbReference type="OrthoDB" id="65569at2759"/>
<protein>
    <submittedName>
        <fullName evidence="2">Uncharacterized protein</fullName>
    </submittedName>
</protein>
<dbReference type="AlphaFoldDB" id="A0A484MK41"/>
<name>A0A484MK41_9ASTE</name>
<keyword evidence="3" id="KW-1185">Reference proteome</keyword>
<gene>
    <name evidence="2" type="ORF">CCAM_LOCUS30996</name>
</gene>
<dbReference type="EMBL" id="OOIL02003792">
    <property type="protein sequence ID" value="VFQ89220.1"/>
    <property type="molecule type" value="Genomic_DNA"/>
</dbReference>
<organism evidence="2 3">
    <name type="scientific">Cuscuta campestris</name>
    <dbReference type="NCBI Taxonomy" id="132261"/>
    <lineage>
        <taxon>Eukaryota</taxon>
        <taxon>Viridiplantae</taxon>
        <taxon>Streptophyta</taxon>
        <taxon>Embryophyta</taxon>
        <taxon>Tracheophyta</taxon>
        <taxon>Spermatophyta</taxon>
        <taxon>Magnoliopsida</taxon>
        <taxon>eudicotyledons</taxon>
        <taxon>Gunneridae</taxon>
        <taxon>Pentapetalae</taxon>
        <taxon>asterids</taxon>
        <taxon>lamiids</taxon>
        <taxon>Solanales</taxon>
        <taxon>Convolvulaceae</taxon>
        <taxon>Cuscuteae</taxon>
        <taxon>Cuscuta</taxon>
        <taxon>Cuscuta subgen. Grammica</taxon>
        <taxon>Cuscuta sect. Cleistogrammica</taxon>
    </lineage>
</organism>